<dbReference type="AlphaFoldDB" id="A0A318RK45"/>
<keyword evidence="2" id="KW-1185">Reference proteome</keyword>
<gene>
    <name evidence="1" type="ORF">DFR67_1047</name>
</gene>
<accession>A0A318RK45</accession>
<dbReference type="OrthoDB" id="4546793at2"/>
<evidence type="ECO:0008006" key="3">
    <source>
        <dbReference type="Google" id="ProtNLM"/>
    </source>
</evidence>
<organism evidence="1 2">
    <name type="scientific">Williamsia limnetica</name>
    <dbReference type="NCBI Taxonomy" id="882452"/>
    <lineage>
        <taxon>Bacteria</taxon>
        <taxon>Bacillati</taxon>
        <taxon>Actinomycetota</taxon>
        <taxon>Actinomycetes</taxon>
        <taxon>Mycobacteriales</taxon>
        <taxon>Nocardiaceae</taxon>
        <taxon>Williamsia</taxon>
    </lineage>
</organism>
<protein>
    <recommendedName>
        <fullName evidence="3">DUF1851 domain-containing protein</fullName>
    </recommendedName>
</protein>
<evidence type="ECO:0000313" key="2">
    <source>
        <dbReference type="Proteomes" id="UP000247591"/>
    </source>
</evidence>
<proteinExistence type="predicted"/>
<dbReference type="RefSeq" id="WP_110468817.1">
    <property type="nucleotide sequence ID" value="NZ_QJSP01000004.1"/>
</dbReference>
<dbReference type="Proteomes" id="UP000247591">
    <property type="component" value="Unassembled WGS sequence"/>
</dbReference>
<evidence type="ECO:0000313" key="1">
    <source>
        <dbReference type="EMBL" id="PYE18429.1"/>
    </source>
</evidence>
<sequence length="151" mass="16762">MIRNEHVLHEFAQRCDAGERVIAIRRLFYALDGSIDRREGPIEISLEDSTFFFESGADGEALAVDSGVWEDPFSGELSDENRAFVDDHGKWIALDIIEGDPEFFLVGETIDRVLPIVTNNAIVGAGLVAGSKMLVIRLAFDETFVEVTDKD</sequence>
<comment type="caution">
    <text evidence="1">The sequence shown here is derived from an EMBL/GenBank/DDBJ whole genome shotgun (WGS) entry which is preliminary data.</text>
</comment>
<name>A0A318RK45_WILLI</name>
<reference evidence="1 2" key="1">
    <citation type="submission" date="2018-06" db="EMBL/GenBank/DDBJ databases">
        <title>Genomic Encyclopedia of Type Strains, Phase IV (KMG-IV): sequencing the most valuable type-strain genomes for metagenomic binning, comparative biology and taxonomic classification.</title>
        <authorList>
            <person name="Goeker M."/>
        </authorList>
    </citation>
    <scope>NUCLEOTIDE SEQUENCE [LARGE SCALE GENOMIC DNA]</scope>
    <source>
        <strain evidence="1 2">DSM 45521</strain>
    </source>
</reference>
<dbReference type="EMBL" id="QJSP01000004">
    <property type="protein sequence ID" value="PYE18429.1"/>
    <property type="molecule type" value="Genomic_DNA"/>
</dbReference>